<feature type="region of interest" description="Disordered" evidence="1">
    <location>
        <begin position="44"/>
        <end position="73"/>
    </location>
</feature>
<comment type="caution">
    <text evidence="3">The sequence shown here is derived from an EMBL/GenBank/DDBJ whole genome shotgun (WGS) entry which is preliminary data.</text>
</comment>
<proteinExistence type="predicted"/>
<sequence>MPSNATRPTQEGILDRAETGFDAVPAIALEPRFMFDAAGAATGAEAAQDAAAQAEAENGSNQGGSDAAASQDADTDIPAAVVGAAGQADRKEVVIVDPGVQDYQTLIAGLGSDVEVILLQQNATIADIASVLDGMSGIDGLHILSHGATGTLNLSGGALTIDTLDANLSALQAIGDALSESGDIVLYGCNVGADGSGQAFLDQLASATGADILASDDATGATALGGDWDLEASSGEVEAGVIFAQASTESYDRVLAAPSIGVTDFSTGDYSGLSSQTETNVGGTGWDFTTTGLMLTFNDTTKSVSALFFGNGGSVTISSNDGSEFKLNSLTVSSGTTGNEGYTITGYKDGVAVTGATANGTLPSPGVFGTINVGSIAAFGNIDSYTITLATGNTFNFDDINISAAVGANAAPTATNLTQNKTYTEGDSSVALDAIVVSDADSGDTITATLTLSNANAGVLTTGTFGSSSSSYNSGTGVWTVTGTVTDVNAALAAVSFTPSSNWDQNVTITTQIRDNSNTGPTNGSIALNVTAVNDAPTATNLTQTQTYTEDDSSVALGDIVVTDVDSNETITATLTLSNSSAGSLTTGTFGSSTSSFSNGVWTVSGSVTDVNAALAAVAFTPVANWDQDVTITTRIRDAADTGPADGTITLDVTAANDAPSVTNGSEASLTATTEDTTSSGTTISSFLSSVSYADVDTSASSGIAITGVTGNGIWQYSTDGTTWTNFGTVSSSAALLLASSSQVRYVPDGNNGETANFTFRGWDQTSGSASTNGSKATADVTSNGGSTAFSANSASAKIVVNSVNDAPTATNLTQNKTYTEDAISVALDPIVVSDADSGDTITATLTLSDSNAGSLTTGTFGSSTSSFSNGVWTVTGTVTDVNAALAAVAFTPAANWDQNITIATQIRDNSSTGPTNGSIALNVTAVNDAPVLSTAASPAINVADTQGAPQNGSTSGSVLVSSLVDIGGSLSNMTDVDGTTTTGVAITGISTTKGSWFYSTDGGTSWTALTSASDAGALLLRSTDRLYFQPSSAGTDASGLTIRAWDQSSGTAGTTVNVSSNGGTTAFSTATDTVSIAVNGQPTLTLDSGNLTFTEGDAATQIFPTGSISDPEANYNGATLSVSISANAAATDGIGLPTGTDSGINVSGTNLRNGTTVIGTVNVSGGSVTSSNTLTLTFNASADQTAVIAALRSLSYSNGSDAPGDASRTVSVTFTDGDSISNSATRTIAVTQVNDAPTASGVPSSVTVTEDTASNVDLSAITISDADAGSGTITVTINASAGTLAATGSGGVTVSGTSSALTLTGTVANIDTYLNTASNIKYTSAANATGANVATLTIKANDGGNTGTGGGSDVTLGTVAVNVTGVNDAPTITDGATVTLTGTNEDTTSGATAVSSILTSASGADVDSGASSGIAITGLTGNGTWQYSTDSGANWHNVGSVSAGSAVLLSSTAQLRYVPDTIKGETATLSFRAWDQTSGTATSGAVKGTADTTTNGGTTAFSSQTASASLVVSNINDAPTANVDTANGGTTVVSVTEDTAGNFRLSDINFGDIDGDNLTVTIVASAGTFGTPASGANVGNGVTATLVDGTTVKLVGSAADINTYLDTTSNIQYTGAANAAGTGVATYTVTTSDGTATAQAIDGTINITGVNDAPTIGGLSGDSVNYTKGETIKLDAGQNALVTDIDSTHFNHGTLTVSIASGGVSGEDILTLVTSGTTITLAGTTAGSQVSVGGT</sequence>
<dbReference type="Proteomes" id="UP000253226">
    <property type="component" value="Unassembled WGS sequence"/>
</dbReference>
<feature type="domain" description="Cadherin" evidence="2">
    <location>
        <begin position="1241"/>
        <end position="1373"/>
    </location>
</feature>
<protein>
    <recommendedName>
        <fullName evidence="2">Cadherin domain-containing protein</fullName>
    </recommendedName>
</protein>
<dbReference type="RefSeq" id="WP_114104551.1">
    <property type="nucleotide sequence ID" value="NZ_JPWF01000033.1"/>
</dbReference>
<dbReference type="GO" id="GO:0016020">
    <property type="term" value="C:membrane"/>
    <property type="evidence" value="ECO:0007669"/>
    <property type="project" value="InterPro"/>
</dbReference>
<evidence type="ECO:0000313" key="4">
    <source>
        <dbReference type="Proteomes" id="UP000253226"/>
    </source>
</evidence>
<feature type="compositionally biased region" description="Low complexity" evidence="1">
    <location>
        <begin position="44"/>
        <end position="56"/>
    </location>
</feature>
<dbReference type="EMBL" id="JPWF01000033">
    <property type="protein sequence ID" value="RCK29724.1"/>
    <property type="molecule type" value="Genomic_DNA"/>
</dbReference>
<feature type="non-terminal residue" evidence="3">
    <location>
        <position position="1736"/>
    </location>
</feature>
<evidence type="ECO:0000313" key="3">
    <source>
        <dbReference type="EMBL" id="RCK29724.1"/>
    </source>
</evidence>
<organism evidence="3 4">
    <name type="scientific">Thalassospira profundimaris</name>
    <dbReference type="NCBI Taxonomy" id="502049"/>
    <lineage>
        <taxon>Bacteria</taxon>
        <taxon>Pseudomonadati</taxon>
        <taxon>Pseudomonadota</taxon>
        <taxon>Alphaproteobacteria</taxon>
        <taxon>Rhodospirillales</taxon>
        <taxon>Thalassospiraceae</taxon>
        <taxon>Thalassospira</taxon>
    </lineage>
</organism>
<reference evidence="3 4" key="1">
    <citation type="submission" date="2014-07" db="EMBL/GenBank/DDBJ databases">
        <title>Draft genome sequence of Thalassospira profundimaris 35.</title>
        <authorList>
            <person name="Lai Q."/>
            <person name="Shao Z."/>
        </authorList>
    </citation>
    <scope>NUCLEOTIDE SEQUENCE [LARGE SCALE GENOMIC DNA]</scope>
    <source>
        <strain evidence="3 4">35</strain>
    </source>
</reference>
<feature type="region of interest" description="Disordered" evidence="1">
    <location>
        <begin position="660"/>
        <end position="680"/>
    </location>
</feature>
<feature type="compositionally biased region" description="Low complexity" evidence="1">
    <location>
        <begin position="666"/>
        <end position="680"/>
    </location>
</feature>
<accession>A0A367VVK6</accession>
<evidence type="ECO:0000256" key="1">
    <source>
        <dbReference type="SAM" id="MobiDB-lite"/>
    </source>
</evidence>
<dbReference type="Pfam" id="PF17803">
    <property type="entry name" value="Cadherin_4"/>
    <property type="match status" value="1"/>
</dbReference>
<dbReference type="InterPro" id="IPR025592">
    <property type="entry name" value="DUF4347"/>
</dbReference>
<gene>
    <name evidence="3" type="ORF">TH19_22995</name>
</gene>
<feature type="compositionally biased region" description="Low complexity" evidence="1">
    <location>
        <begin position="63"/>
        <end position="72"/>
    </location>
</feature>
<dbReference type="OrthoDB" id="9816366at2"/>
<dbReference type="GO" id="GO:0007156">
    <property type="term" value="P:homophilic cell adhesion via plasma membrane adhesion molecules"/>
    <property type="evidence" value="ECO:0007669"/>
    <property type="project" value="InterPro"/>
</dbReference>
<dbReference type="InterPro" id="IPR002126">
    <property type="entry name" value="Cadherin-like_dom"/>
</dbReference>
<dbReference type="GO" id="GO:0005509">
    <property type="term" value="F:calcium ion binding"/>
    <property type="evidence" value="ECO:0007669"/>
    <property type="project" value="InterPro"/>
</dbReference>
<name>A0A367VVK6_9PROT</name>
<dbReference type="Pfam" id="PF14252">
    <property type="entry name" value="DUF4347"/>
    <property type="match status" value="1"/>
</dbReference>
<dbReference type="PROSITE" id="PS50268">
    <property type="entry name" value="CADHERIN_2"/>
    <property type="match status" value="1"/>
</dbReference>
<dbReference type="InterPro" id="IPR040853">
    <property type="entry name" value="RapA2_cadherin-like"/>
</dbReference>
<evidence type="ECO:0000259" key="2">
    <source>
        <dbReference type="PROSITE" id="PS50268"/>
    </source>
</evidence>